<proteinExistence type="predicted"/>
<accession>A0A1X6N2A6</accession>
<dbReference type="Proteomes" id="UP000194127">
    <property type="component" value="Unassembled WGS sequence"/>
</dbReference>
<evidence type="ECO:0000313" key="3">
    <source>
        <dbReference type="Proteomes" id="UP000194127"/>
    </source>
</evidence>
<feature type="compositionally biased region" description="Polar residues" evidence="1">
    <location>
        <begin position="40"/>
        <end position="49"/>
    </location>
</feature>
<feature type="compositionally biased region" description="Basic and acidic residues" evidence="1">
    <location>
        <begin position="55"/>
        <end position="65"/>
    </location>
</feature>
<feature type="region of interest" description="Disordered" evidence="1">
    <location>
        <begin position="40"/>
        <end position="71"/>
    </location>
</feature>
<sequence length="182" mass="20443">MPTIGQLTSLLSNYALRYDVLSLRRTRSFEPSSAAPTLSRFYSTTSRQPAASWPGRDDRTRTHSEQHKHKDSLTIALRYPIPTHLPHTPPFSVFPFPFYSLLPPNPYCTNCNTYLLHPSYSPSRPRFLSSLSHGSPHRQQRTAPIALPMTSSPVRQTARAPPIDAPGQPMIDYSLAHLCTCT</sequence>
<protein>
    <submittedName>
        <fullName evidence="2">Uncharacterized protein</fullName>
    </submittedName>
</protein>
<name>A0A1X6N2A6_9APHY</name>
<dbReference type="RefSeq" id="XP_024339553.1">
    <property type="nucleotide sequence ID" value="XM_024477588.1"/>
</dbReference>
<dbReference type="AlphaFoldDB" id="A0A1X6N2A6"/>
<evidence type="ECO:0000256" key="1">
    <source>
        <dbReference type="SAM" id="MobiDB-lite"/>
    </source>
</evidence>
<dbReference type="EMBL" id="KZ110596">
    <property type="protein sequence ID" value="OSX62759.1"/>
    <property type="molecule type" value="Genomic_DNA"/>
</dbReference>
<reference evidence="2 3" key="1">
    <citation type="submission" date="2017-04" db="EMBL/GenBank/DDBJ databases">
        <title>Genome Sequence of the Model Brown-Rot Fungus Postia placenta SB12.</title>
        <authorList>
            <consortium name="DOE Joint Genome Institute"/>
            <person name="Gaskell J."/>
            <person name="Kersten P."/>
            <person name="Larrondo L.F."/>
            <person name="Canessa P."/>
            <person name="Martinez D."/>
            <person name="Hibbett D."/>
            <person name="Schmoll M."/>
            <person name="Kubicek C.P."/>
            <person name="Martinez A.T."/>
            <person name="Yadav J."/>
            <person name="Master E."/>
            <person name="Magnuson J.K."/>
            <person name="James T."/>
            <person name="Yaver D."/>
            <person name="Berka R."/>
            <person name="Labutti K."/>
            <person name="Lipzen A."/>
            <person name="Aerts A."/>
            <person name="Barry K."/>
            <person name="Henrissat B."/>
            <person name="Blanchette R."/>
            <person name="Grigoriev I."/>
            <person name="Cullen D."/>
        </authorList>
    </citation>
    <scope>NUCLEOTIDE SEQUENCE [LARGE SCALE GENOMIC DNA]</scope>
    <source>
        <strain evidence="2 3">MAD-698-R-SB12</strain>
    </source>
</reference>
<feature type="region of interest" description="Disordered" evidence="1">
    <location>
        <begin position="129"/>
        <end position="149"/>
    </location>
</feature>
<evidence type="ECO:0000313" key="2">
    <source>
        <dbReference type="EMBL" id="OSX62759.1"/>
    </source>
</evidence>
<dbReference type="GeneID" id="36322538"/>
<keyword evidence="3" id="KW-1185">Reference proteome</keyword>
<gene>
    <name evidence="2" type="ORF">POSPLADRAFT_1039726</name>
</gene>
<organism evidence="2 3">
    <name type="scientific">Postia placenta MAD-698-R-SB12</name>
    <dbReference type="NCBI Taxonomy" id="670580"/>
    <lineage>
        <taxon>Eukaryota</taxon>
        <taxon>Fungi</taxon>
        <taxon>Dikarya</taxon>
        <taxon>Basidiomycota</taxon>
        <taxon>Agaricomycotina</taxon>
        <taxon>Agaricomycetes</taxon>
        <taxon>Polyporales</taxon>
        <taxon>Adustoporiaceae</taxon>
        <taxon>Rhodonia</taxon>
    </lineage>
</organism>